<evidence type="ECO:0000313" key="7">
    <source>
        <dbReference type="EMBL" id="EKG19754.1"/>
    </source>
</evidence>
<feature type="transmembrane region" description="Helical" evidence="5">
    <location>
        <begin position="447"/>
        <end position="470"/>
    </location>
</feature>
<comment type="subcellular location">
    <subcellularLocation>
        <location evidence="1">Membrane</location>
        <topology evidence="1">Multi-pass membrane protein</topology>
    </subcellularLocation>
</comment>
<dbReference type="STRING" id="1126212.K2SBH1"/>
<organism evidence="7 8">
    <name type="scientific">Macrophomina phaseolina (strain MS6)</name>
    <name type="common">Charcoal rot fungus</name>
    <dbReference type="NCBI Taxonomy" id="1126212"/>
    <lineage>
        <taxon>Eukaryota</taxon>
        <taxon>Fungi</taxon>
        <taxon>Dikarya</taxon>
        <taxon>Ascomycota</taxon>
        <taxon>Pezizomycotina</taxon>
        <taxon>Dothideomycetes</taxon>
        <taxon>Dothideomycetes incertae sedis</taxon>
        <taxon>Botryosphaeriales</taxon>
        <taxon>Botryosphaeriaceae</taxon>
        <taxon>Macrophomina</taxon>
    </lineage>
</organism>
<feature type="transmembrane region" description="Helical" evidence="5">
    <location>
        <begin position="102"/>
        <end position="122"/>
    </location>
</feature>
<dbReference type="VEuPathDB" id="FungiDB:MPH_02947"/>
<proteinExistence type="predicted"/>
<evidence type="ECO:0000256" key="3">
    <source>
        <dbReference type="ARBA" id="ARBA00022989"/>
    </source>
</evidence>
<dbReference type="eggNOG" id="KOG0255">
    <property type="taxonomic scope" value="Eukaryota"/>
</dbReference>
<dbReference type="PANTHER" id="PTHR23502:SF60">
    <property type="entry name" value="MAJOR FACILITATOR SUPERFAMILY (MFS) PROFILE DOMAIN-CONTAINING PROTEIN-RELATED"/>
    <property type="match status" value="1"/>
</dbReference>
<protein>
    <submittedName>
        <fullName evidence="7">Major facilitator superfamily</fullName>
    </submittedName>
</protein>
<dbReference type="GO" id="GO:0022857">
    <property type="term" value="F:transmembrane transporter activity"/>
    <property type="evidence" value="ECO:0007669"/>
    <property type="project" value="InterPro"/>
</dbReference>
<feature type="transmembrane region" description="Helical" evidence="5">
    <location>
        <begin position="413"/>
        <end position="435"/>
    </location>
</feature>
<dbReference type="SUPFAM" id="SSF103473">
    <property type="entry name" value="MFS general substrate transporter"/>
    <property type="match status" value="1"/>
</dbReference>
<dbReference type="InterPro" id="IPR036259">
    <property type="entry name" value="MFS_trans_sf"/>
</dbReference>
<evidence type="ECO:0000256" key="1">
    <source>
        <dbReference type="ARBA" id="ARBA00004141"/>
    </source>
</evidence>
<dbReference type="Pfam" id="PF07690">
    <property type="entry name" value="MFS_1"/>
    <property type="match status" value="1"/>
</dbReference>
<feature type="transmembrane region" description="Helical" evidence="5">
    <location>
        <begin position="382"/>
        <end position="401"/>
    </location>
</feature>
<accession>K2SBH1</accession>
<name>K2SBH1_MACPH</name>
<dbReference type="PANTHER" id="PTHR23502">
    <property type="entry name" value="MAJOR FACILITATOR SUPERFAMILY"/>
    <property type="match status" value="1"/>
</dbReference>
<dbReference type="OrthoDB" id="6770063at2759"/>
<evidence type="ECO:0000256" key="5">
    <source>
        <dbReference type="SAM" id="Phobius"/>
    </source>
</evidence>
<dbReference type="Proteomes" id="UP000007129">
    <property type="component" value="Unassembled WGS sequence"/>
</dbReference>
<feature type="transmembrane region" description="Helical" evidence="5">
    <location>
        <begin position="129"/>
        <end position="151"/>
    </location>
</feature>
<evidence type="ECO:0000256" key="4">
    <source>
        <dbReference type="ARBA" id="ARBA00023136"/>
    </source>
</evidence>
<keyword evidence="2 5" id="KW-0812">Transmembrane</keyword>
<feature type="transmembrane region" description="Helical" evidence="5">
    <location>
        <begin position="77"/>
        <end position="96"/>
    </location>
</feature>
<dbReference type="GO" id="GO:0016020">
    <property type="term" value="C:membrane"/>
    <property type="evidence" value="ECO:0007669"/>
    <property type="project" value="UniProtKB-SubCell"/>
</dbReference>
<dbReference type="InterPro" id="IPR011701">
    <property type="entry name" value="MFS"/>
</dbReference>
<dbReference type="InterPro" id="IPR020846">
    <property type="entry name" value="MFS_dom"/>
</dbReference>
<feature type="transmembrane region" description="Helical" evidence="5">
    <location>
        <begin position="163"/>
        <end position="185"/>
    </location>
</feature>
<dbReference type="InParanoid" id="K2SBH1"/>
<dbReference type="HOGENOM" id="CLU_008455_1_3_1"/>
<feature type="transmembrane region" description="Helical" evidence="5">
    <location>
        <begin position="35"/>
        <end position="56"/>
    </location>
</feature>
<evidence type="ECO:0000259" key="6">
    <source>
        <dbReference type="PROSITE" id="PS50850"/>
    </source>
</evidence>
<comment type="caution">
    <text evidence="7">The sequence shown here is derived from an EMBL/GenBank/DDBJ whole genome shotgun (WGS) entry which is preliminary data.</text>
</comment>
<evidence type="ECO:0000313" key="8">
    <source>
        <dbReference type="Proteomes" id="UP000007129"/>
    </source>
</evidence>
<keyword evidence="3 5" id="KW-1133">Transmembrane helix</keyword>
<feature type="transmembrane region" description="Helical" evidence="5">
    <location>
        <begin position="192"/>
        <end position="212"/>
    </location>
</feature>
<feature type="domain" description="Major facilitator superfamily (MFS) profile" evidence="6">
    <location>
        <begin position="37"/>
        <end position="475"/>
    </location>
</feature>
<sequence>MCVSHIYMLELTRQDPSPFLDKNEDPKSWPSSRKWLFTLVVACYGLVSPMAAAMVVPALRDMARDLHMMDDGQQQMLMSVFVLGWGLGPLVMGPLSEVYGRVLLLNAGHSFFLLTNTLCAFVRDKRQFIILRLLSGFFGSGPLSLGAGVLSDLWTQDERGLSLAVYTVMPLIGPAIGPIAAAYITQRWPWPWIFHASSAFAAITLLFGLVSLQETYRPILLRRKLSGSGLTAIKSNVSLRTNLVRPFILLGTQPIIQIIALFMAYLFGLNHLTISTFQAMWQEMYDQSPSRSSLNYLSVTTGFVVGCEVAGPLNDKVRKRIDYEYSTHIFLTPYALQQIYAHLKKIKKSPGIPEFRTALMVPAAILVPIGQLWYGWTAQAQLHWLLPNAGIAVYCFGLIVGYQCIQSYVLDCYPVYAASAVAALTLPRSLTGFAFPVFAPALYRALGYGWTSVVLAAVTLVVGCSAPPLLRAYGPALRARSRFAAGDVGGGV</sequence>
<evidence type="ECO:0000256" key="2">
    <source>
        <dbReference type="ARBA" id="ARBA00022692"/>
    </source>
</evidence>
<dbReference type="Gene3D" id="1.20.1250.20">
    <property type="entry name" value="MFS general substrate transporter like domains"/>
    <property type="match status" value="1"/>
</dbReference>
<reference evidence="7 8" key="1">
    <citation type="journal article" date="2012" name="BMC Genomics">
        <title>Tools to kill: Genome of one of the most destructive plant pathogenic fungi Macrophomina phaseolina.</title>
        <authorList>
            <person name="Islam M.S."/>
            <person name="Haque M.S."/>
            <person name="Islam M.M."/>
            <person name="Emdad E.M."/>
            <person name="Halim A."/>
            <person name="Hossen Q.M.M."/>
            <person name="Hossain M.Z."/>
            <person name="Ahmed B."/>
            <person name="Rahim S."/>
            <person name="Rahman M.S."/>
            <person name="Alam M.M."/>
            <person name="Hou S."/>
            <person name="Wan X."/>
            <person name="Saito J.A."/>
            <person name="Alam M."/>
        </authorList>
    </citation>
    <scope>NUCLEOTIDE SEQUENCE [LARGE SCALE GENOMIC DNA]</scope>
    <source>
        <strain evidence="7 8">MS6</strain>
    </source>
</reference>
<dbReference type="PROSITE" id="PS50850">
    <property type="entry name" value="MFS"/>
    <property type="match status" value="1"/>
</dbReference>
<feature type="transmembrane region" description="Helical" evidence="5">
    <location>
        <begin position="255"/>
        <end position="274"/>
    </location>
</feature>
<feature type="transmembrane region" description="Helical" evidence="5">
    <location>
        <begin position="355"/>
        <end position="376"/>
    </location>
</feature>
<dbReference type="EMBL" id="AHHD01000114">
    <property type="protein sequence ID" value="EKG19754.1"/>
    <property type="molecule type" value="Genomic_DNA"/>
</dbReference>
<dbReference type="AlphaFoldDB" id="K2SBH1"/>
<gene>
    <name evidence="7" type="ORF">MPH_02947</name>
</gene>
<keyword evidence="4 5" id="KW-0472">Membrane</keyword>